<accession>A0ACB7HAT3</accession>
<reference evidence="2" key="1">
    <citation type="journal article" date="2016" name="Nat. Biotechnol.">
        <title>Sequencing wild and cultivated cassava and related species reveals extensive interspecific hybridization and genetic diversity.</title>
        <authorList>
            <person name="Bredeson J.V."/>
            <person name="Lyons J.B."/>
            <person name="Prochnik S.E."/>
            <person name="Wu G.A."/>
            <person name="Ha C.M."/>
            <person name="Edsinger-Gonzales E."/>
            <person name="Grimwood J."/>
            <person name="Schmutz J."/>
            <person name="Rabbi I.Y."/>
            <person name="Egesi C."/>
            <person name="Nauluvula P."/>
            <person name="Lebot V."/>
            <person name="Ndunguru J."/>
            <person name="Mkamilo G."/>
            <person name="Bart R.S."/>
            <person name="Setter T.L."/>
            <person name="Gleadow R.M."/>
            <person name="Kulakow P."/>
            <person name="Ferguson M.E."/>
            <person name="Rounsley S."/>
            <person name="Rokhsar D.S."/>
        </authorList>
    </citation>
    <scope>NUCLEOTIDE SEQUENCE [LARGE SCALE GENOMIC DNA]</scope>
    <source>
        <strain evidence="2">cv. AM560-2</strain>
    </source>
</reference>
<evidence type="ECO:0000313" key="1">
    <source>
        <dbReference type="EMBL" id="KAG8648783.1"/>
    </source>
</evidence>
<proteinExistence type="predicted"/>
<gene>
    <name evidence="1" type="ORF">MANES_08G038300v8</name>
</gene>
<dbReference type="EMBL" id="CM004394">
    <property type="protein sequence ID" value="KAG8648783.1"/>
    <property type="molecule type" value="Genomic_DNA"/>
</dbReference>
<protein>
    <submittedName>
        <fullName evidence="1">Uncharacterized protein</fullName>
    </submittedName>
</protein>
<comment type="caution">
    <text evidence="1">The sequence shown here is derived from an EMBL/GenBank/DDBJ whole genome shotgun (WGS) entry which is preliminary data.</text>
</comment>
<organism evidence="1 2">
    <name type="scientific">Manihot esculenta</name>
    <name type="common">Cassava</name>
    <name type="synonym">Jatropha manihot</name>
    <dbReference type="NCBI Taxonomy" id="3983"/>
    <lineage>
        <taxon>Eukaryota</taxon>
        <taxon>Viridiplantae</taxon>
        <taxon>Streptophyta</taxon>
        <taxon>Embryophyta</taxon>
        <taxon>Tracheophyta</taxon>
        <taxon>Spermatophyta</taxon>
        <taxon>Magnoliopsida</taxon>
        <taxon>eudicotyledons</taxon>
        <taxon>Gunneridae</taxon>
        <taxon>Pentapetalae</taxon>
        <taxon>rosids</taxon>
        <taxon>fabids</taxon>
        <taxon>Malpighiales</taxon>
        <taxon>Euphorbiaceae</taxon>
        <taxon>Crotonoideae</taxon>
        <taxon>Manihoteae</taxon>
        <taxon>Manihot</taxon>
    </lineage>
</organism>
<keyword evidence="2" id="KW-1185">Reference proteome</keyword>
<name>A0ACB7HAT3_MANES</name>
<evidence type="ECO:0000313" key="2">
    <source>
        <dbReference type="Proteomes" id="UP000091857"/>
    </source>
</evidence>
<sequence length="702" mass="76732">MSPPLTKPTASLFSSASKPPPPICTFLFFLLCILGFYALYHPHPAPGSPQSYIGYRKLFLSLSTNSTVASYLRSLTLHPHLAGTQQSLNTTDYVYYHFKDFNLETHRVEYTALLSYPVHASLIALFANGSTVSFSLSEISGKVGPDVVPPYHAYSPSGSAHAKVVFINYGREEDYRSLGALGVSVNGCVVLARKGGGLSRGGVVKLAESKGALAVLLYAEEDGKRGGRGGVERGTVMRGVGDPLSPGWPRVEGGERLGLEDSEVVKRFPKIPSMPLSFENADVILRSLGGPMVPRDWRDSGLTRVGPGPTMVNFTYQGERKERTIHNVFAVIRGSEEPDRYVILGNHRDAWTYGAVDPNSGTAALLDIARRYSLLMRMGWTPRRTIILCSWDAEEFGMLGSTEWVEQNLVNLGAKAVAYLNVDCAVQGPGFFAGATPQLDNLLREVTKKVKDPDSEGATIFENWAATNQAINIQRLSGVDSDFAPFLQHAGVPSVDIYYGKDFPVYHTAFDSYDWMINYGDPLFRRHVAVAGVWGLVALHLSDDSILPFDYLSYAEQLLGHKDVLSTLLDQSISLDPLITSIQGLALAAKEAEDEARQLSGQASGGDNVALKLRALNDRLMLAERGFLDADGLQGRHWHKHLIYGPPGDYKSKLDFFPGIADAISGSASMSRKDRHAAIQHEIWRVARAIQRATSALKGQLT</sequence>
<dbReference type="Proteomes" id="UP000091857">
    <property type="component" value="Chromosome 8"/>
</dbReference>